<accession>A0AAU7X3S1</accession>
<organism evidence="3">
    <name type="scientific">Pseudomonas sp. W17</name>
    <dbReference type="NCBI Taxonomy" id="3144407"/>
    <lineage>
        <taxon>Bacteria</taxon>
        <taxon>Pseudomonadati</taxon>
        <taxon>Pseudomonadota</taxon>
        <taxon>Gammaproteobacteria</taxon>
        <taxon>Pseudomonadales</taxon>
        <taxon>Pseudomonadaceae</taxon>
        <taxon>Pseudomonas</taxon>
    </lineage>
</organism>
<feature type="chain" id="PRO_5043470673" evidence="1">
    <location>
        <begin position="31"/>
        <end position="179"/>
    </location>
</feature>
<dbReference type="Pfam" id="PF13827">
    <property type="entry name" value="DUF4189"/>
    <property type="match status" value="1"/>
</dbReference>
<feature type="domain" description="DUF4189" evidence="2">
    <location>
        <begin position="72"/>
        <end position="171"/>
    </location>
</feature>
<dbReference type="RefSeq" id="WP_080774177.1">
    <property type="nucleotide sequence ID" value="NZ_CP158490.1"/>
</dbReference>
<evidence type="ECO:0000256" key="1">
    <source>
        <dbReference type="SAM" id="SignalP"/>
    </source>
</evidence>
<protein>
    <submittedName>
        <fullName evidence="3">DUF4189 domain-containing protein</fullName>
    </submittedName>
</protein>
<proteinExistence type="predicted"/>
<sequence>MKSSTLGTVPLHGANLLLLLALAFPAIANAEGRCPAGQYPIGDQGVGGCAPIPGAGGSPREQEPAGQWHKTWGAIASSGATADAGVAVNRPSKESAEKSALSDCSRRGATDCKVIFTYRNQCVAWVVPSSKDGPSRSGLGSAKDPEEARMVAQQSCVDTGGKACQVVYEDCTKPVYEAF</sequence>
<keyword evidence="1" id="KW-0732">Signal</keyword>
<dbReference type="EMBL" id="CP158490">
    <property type="protein sequence ID" value="XBY26429.1"/>
    <property type="molecule type" value="Genomic_DNA"/>
</dbReference>
<feature type="signal peptide" evidence="1">
    <location>
        <begin position="1"/>
        <end position="30"/>
    </location>
</feature>
<evidence type="ECO:0000259" key="2">
    <source>
        <dbReference type="Pfam" id="PF13827"/>
    </source>
</evidence>
<gene>
    <name evidence="3" type="ORF">ABCR88_11585</name>
</gene>
<dbReference type="AlphaFoldDB" id="A0AAU7X3S1"/>
<reference evidence="3" key="1">
    <citation type="submission" date="2024-06" db="EMBL/GenBank/DDBJ databases">
        <authorList>
            <person name="Wu L."/>
        </authorList>
    </citation>
    <scope>NUCLEOTIDE SEQUENCE</scope>
    <source>
        <strain evidence="3">W17</strain>
    </source>
</reference>
<dbReference type="InterPro" id="IPR025240">
    <property type="entry name" value="DUF4189"/>
</dbReference>
<evidence type="ECO:0000313" key="3">
    <source>
        <dbReference type="EMBL" id="XBY26429.1"/>
    </source>
</evidence>
<name>A0AAU7X3S1_9PSED</name>